<feature type="transmembrane region" description="Helical" evidence="6">
    <location>
        <begin position="86"/>
        <end position="105"/>
    </location>
</feature>
<comment type="subcellular location">
    <subcellularLocation>
        <location evidence="1">Cell membrane</location>
        <topology evidence="1">Multi-pass membrane protein</topology>
    </subcellularLocation>
</comment>
<keyword evidence="5 6" id="KW-0472">Membrane</keyword>
<keyword evidence="8" id="KW-1185">Reference proteome</keyword>
<comment type="caution">
    <text evidence="7">The sequence shown here is derived from an EMBL/GenBank/DDBJ whole genome shotgun (WGS) entry which is preliminary data.</text>
</comment>
<feature type="transmembrane region" description="Helical" evidence="6">
    <location>
        <begin position="266"/>
        <end position="283"/>
    </location>
</feature>
<organism evidence="7 8">
    <name type="scientific">Desulfofundulus thermobenzoicus</name>
    <dbReference type="NCBI Taxonomy" id="29376"/>
    <lineage>
        <taxon>Bacteria</taxon>
        <taxon>Bacillati</taxon>
        <taxon>Bacillota</taxon>
        <taxon>Clostridia</taxon>
        <taxon>Eubacteriales</taxon>
        <taxon>Peptococcaceae</taxon>
        <taxon>Desulfofundulus</taxon>
    </lineage>
</organism>
<evidence type="ECO:0000313" key="8">
    <source>
        <dbReference type="Proteomes" id="UP000441717"/>
    </source>
</evidence>
<feature type="transmembrane region" description="Helical" evidence="6">
    <location>
        <begin position="209"/>
        <end position="231"/>
    </location>
</feature>
<keyword evidence="2" id="KW-1003">Cell membrane</keyword>
<feature type="transmembrane region" description="Helical" evidence="6">
    <location>
        <begin position="59"/>
        <end position="79"/>
    </location>
</feature>
<dbReference type="Pfam" id="PF02653">
    <property type="entry name" value="BPD_transp_2"/>
    <property type="match status" value="1"/>
</dbReference>
<evidence type="ECO:0000256" key="6">
    <source>
        <dbReference type="SAM" id="Phobius"/>
    </source>
</evidence>
<feature type="transmembrane region" description="Helical" evidence="6">
    <location>
        <begin position="132"/>
        <end position="153"/>
    </location>
</feature>
<dbReference type="AlphaFoldDB" id="A0A6N7IV72"/>
<dbReference type="CDD" id="cd06574">
    <property type="entry name" value="TM_PBP1_branched-chain-AA_like"/>
    <property type="match status" value="1"/>
</dbReference>
<evidence type="ECO:0000313" key="7">
    <source>
        <dbReference type="EMBL" id="MQL53443.1"/>
    </source>
</evidence>
<keyword evidence="4 6" id="KW-1133">Transmembrane helix</keyword>
<evidence type="ECO:0000256" key="3">
    <source>
        <dbReference type="ARBA" id="ARBA00022692"/>
    </source>
</evidence>
<feature type="transmembrane region" description="Helical" evidence="6">
    <location>
        <begin position="180"/>
        <end position="203"/>
    </location>
</feature>
<dbReference type="PANTHER" id="PTHR32196:SF69">
    <property type="entry name" value="BRANCHED-CHAIN AMINO ACID TRANSPORT SYSTEM, PERMEASE PROTEIN"/>
    <property type="match status" value="1"/>
</dbReference>
<dbReference type="Proteomes" id="UP000441717">
    <property type="component" value="Unassembled WGS sequence"/>
</dbReference>
<feature type="transmembrane region" description="Helical" evidence="6">
    <location>
        <begin position="12"/>
        <end position="30"/>
    </location>
</feature>
<gene>
    <name evidence="7" type="ORF">GFC01_14480</name>
</gene>
<protein>
    <submittedName>
        <fullName evidence="7">ABC transporter permease</fullName>
    </submittedName>
</protein>
<keyword evidence="3 6" id="KW-0812">Transmembrane</keyword>
<evidence type="ECO:0000256" key="2">
    <source>
        <dbReference type="ARBA" id="ARBA00022475"/>
    </source>
</evidence>
<dbReference type="EMBL" id="WHYR01000050">
    <property type="protein sequence ID" value="MQL53443.1"/>
    <property type="molecule type" value="Genomic_DNA"/>
</dbReference>
<proteinExistence type="predicted"/>
<dbReference type="GO" id="GO:0022857">
    <property type="term" value="F:transmembrane transporter activity"/>
    <property type="evidence" value="ECO:0007669"/>
    <property type="project" value="InterPro"/>
</dbReference>
<evidence type="ECO:0000256" key="1">
    <source>
        <dbReference type="ARBA" id="ARBA00004651"/>
    </source>
</evidence>
<evidence type="ECO:0000256" key="4">
    <source>
        <dbReference type="ARBA" id="ARBA00022989"/>
    </source>
</evidence>
<feature type="transmembrane region" description="Helical" evidence="6">
    <location>
        <begin position="238"/>
        <end position="260"/>
    </location>
</feature>
<name>A0A6N7IV72_9FIRM</name>
<dbReference type="PANTHER" id="PTHR32196">
    <property type="entry name" value="ABC TRANSPORTER PERMEASE PROTEIN YPHD-RELATED-RELATED"/>
    <property type="match status" value="1"/>
</dbReference>
<dbReference type="RefSeq" id="WP_341474014.1">
    <property type="nucleotide sequence ID" value="NZ_WHYR01000050.1"/>
</dbReference>
<dbReference type="InterPro" id="IPR001851">
    <property type="entry name" value="ABC_transp_permease"/>
</dbReference>
<dbReference type="GO" id="GO:0005886">
    <property type="term" value="C:plasma membrane"/>
    <property type="evidence" value="ECO:0007669"/>
    <property type="project" value="UniProtKB-SubCell"/>
</dbReference>
<reference evidence="7 8" key="1">
    <citation type="submission" date="2019-10" db="EMBL/GenBank/DDBJ databases">
        <title>Comparative genomics of sulfur disproportionating microorganisms.</title>
        <authorList>
            <person name="Ward L.M."/>
            <person name="Bertran E."/>
            <person name="Johnston D."/>
        </authorList>
    </citation>
    <scope>NUCLEOTIDE SEQUENCE [LARGE SCALE GENOMIC DNA]</scope>
    <source>
        <strain evidence="7 8">DSM 14055</strain>
    </source>
</reference>
<evidence type="ECO:0000256" key="5">
    <source>
        <dbReference type="ARBA" id="ARBA00023136"/>
    </source>
</evidence>
<sequence>MSLSIWLGSLEQGLLWGAMVLGVYITFRVLDYPDLTVDGAFTLGAAVAAQYILLGGNPWLAILLALLSGAAAGLLTGLLHTGLKVAPLLSGILTMIALYSINLRIMGQANLSLLRVDTIFTRARDIPGLQTFGPVVLGLLVALVVVLVLYLFLQTELGMSVRATGDNEQMIRSLGVNTGVMKLVGLATGNALVALSGGLVAQYQGFADIGMGIGMIIAGLASVIIGEALVGSQTLFRAIMAAIVGSVIYRAVISLVLQLGLPATDLKLLTSLIVVVALAFPLLRQRLGLRSLRLRGERDAETGQCEQNLSSRRG</sequence>
<accession>A0A6N7IV72</accession>